<evidence type="ECO:0000256" key="3">
    <source>
        <dbReference type="ARBA" id="ARBA00022741"/>
    </source>
</evidence>
<feature type="signal peptide" evidence="7">
    <location>
        <begin position="1"/>
        <end position="21"/>
    </location>
</feature>
<name>A0ABM0RTL5_GALVR</name>
<comment type="catalytic activity">
    <reaction evidence="6">
        <text>GTP + H2O = GDP + phosphate + H(+)</text>
        <dbReference type="Rhea" id="RHEA:19669"/>
        <dbReference type="ChEBI" id="CHEBI:15377"/>
        <dbReference type="ChEBI" id="CHEBI:15378"/>
        <dbReference type="ChEBI" id="CHEBI:37565"/>
        <dbReference type="ChEBI" id="CHEBI:43474"/>
        <dbReference type="ChEBI" id="CHEBI:58189"/>
    </reaction>
    <physiologicalReaction direction="left-to-right" evidence="6">
        <dbReference type="Rhea" id="RHEA:19670"/>
    </physiologicalReaction>
</comment>
<evidence type="ECO:0000256" key="1">
    <source>
        <dbReference type="ARBA" id="ARBA00009636"/>
    </source>
</evidence>
<dbReference type="GeneID" id="103601335"/>
<evidence type="ECO:0000256" key="2">
    <source>
        <dbReference type="ARBA" id="ARBA00022701"/>
    </source>
</evidence>
<dbReference type="Gene3D" id="3.30.1330.20">
    <property type="entry name" value="Tubulin/FtsZ, C-terminal domain"/>
    <property type="match status" value="1"/>
</dbReference>
<dbReference type="InterPro" id="IPR000217">
    <property type="entry name" value="Tubulin"/>
</dbReference>
<dbReference type="Proteomes" id="UP000694923">
    <property type="component" value="Unplaced"/>
</dbReference>
<dbReference type="RefSeq" id="XP_008583956.1">
    <property type="nucleotide sequence ID" value="XM_008585734.1"/>
</dbReference>
<keyword evidence="9" id="KW-1185">Reference proteome</keyword>
<dbReference type="PRINTS" id="PR01162">
    <property type="entry name" value="ALPHATUBULIN"/>
</dbReference>
<dbReference type="InterPro" id="IPR037103">
    <property type="entry name" value="Tubulin/FtsZ-like_C"/>
</dbReference>
<evidence type="ECO:0000313" key="10">
    <source>
        <dbReference type="RefSeq" id="XP_008583956.1"/>
    </source>
</evidence>
<evidence type="ECO:0000256" key="4">
    <source>
        <dbReference type="ARBA" id="ARBA00022801"/>
    </source>
</evidence>
<dbReference type="SMART" id="SM00865">
    <property type="entry name" value="Tubulin_C"/>
    <property type="match status" value="1"/>
</dbReference>
<evidence type="ECO:0000313" key="9">
    <source>
        <dbReference type="Proteomes" id="UP000694923"/>
    </source>
</evidence>
<dbReference type="InterPro" id="IPR002452">
    <property type="entry name" value="Alpha_tubulin"/>
</dbReference>
<protein>
    <submittedName>
        <fullName evidence="10">Tubulin alpha chain-like</fullName>
    </submittedName>
</protein>
<feature type="chain" id="PRO_5045591614" evidence="7">
    <location>
        <begin position="22"/>
        <end position="177"/>
    </location>
</feature>
<accession>A0ABM0RTL5</accession>
<keyword evidence="3" id="KW-0547">Nucleotide-binding</keyword>
<comment type="similarity">
    <text evidence="1">Belongs to the tubulin family.</text>
</comment>
<evidence type="ECO:0000256" key="5">
    <source>
        <dbReference type="ARBA" id="ARBA00023134"/>
    </source>
</evidence>
<keyword evidence="4" id="KW-0378">Hydrolase</keyword>
<evidence type="ECO:0000256" key="6">
    <source>
        <dbReference type="ARBA" id="ARBA00049117"/>
    </source>
</evidence>
<dbReference type="InterPro" id="IPR023123">
    <property type="entry name" value="Tubulin_C"/>
</dbReference>
<reference evidence="10" key="1">
    <citation type="submission" date="2025-08" db="UniProtKB">
        <authorList>
            <consortium name="RefSeq"/>
        </authorList>
    </citation>
    <scope>IDENTIFICATION</scope>
</reference>
<dbReference type="PANTHER" id="PTHR11588">
    <property type="entry name" value="TUBULIN"/>
    <property type="match status" value="1"/>
</dbReference>
<dbReference type="InterPro" id="IPR008280">
    <property type="entry name" value="Tub_FtsZ_C"/>
</dbReference>
<feature type="domain" description="Tubulin/FtsZ 2-layer sandwich" evidence="8">
    <location>
        <begin position="2"/>
        <end position="120"/>
    </location>
</feature>
<dbReference type="SUPFAM" id="SSF55307">
    <property type="entry name" value="Tubulin C-terminal domain-like"/>
    <property type="match status" value="1"/>
</dbReference>
<dbReference type="Pfam" id="PF03953">
    <property type="entry name" value="Tubulin_C"/>
    <property type="match status" value="1"/>
</dbReference>
<sequence length="177" mass="19496">MLRVKAVAVLQALSVAEITSACFDSANHMVKCDLHHGKHMACCLLYHGDVVPKDVSAAIATIKTKHSIQFVHFCPTDIKVDIHYQPLSVVHGGDLSKLQQAMCRLSNITAILEAWAQLDHKFALMFAKCAIVRLYVDEGMETGEFSEAGEDTTVLQKNYVEAGVDSVEEEGEEGEEY</sequence>
<keyword evidence="7" id="KW-0732">Signal</keyword>
<organism evidence="9 10">
    <name type="scientific">Galeopterus variegatus</name>
    <name type="common">Malayan flying lemur</name>
    <name type="synonym">Cynocephalus variegatus</name>
    <dbReference type="NCBI Taxonomy" id="482537"/>
    <lineage>
        <taxon>Eukaryota</taxon>
        <taxon>Metazoa</taxon>
        <taxon>Chordata</taxon>
        <taxon>Craniata</taxon>
        <taxon>Vertebrata</taxon>
        <taxon>Euteleostomi</taxon>
        <taxon>Mammalia</taxon>
        <taxon>Eutheria</taxon>
        <taxon>Euarchontoglires</taxon>
        <taxon>Dermoptera</taxon>
        <taxon>Cynocephalidae</taxon>
        <taxon>Galeopterus</taxon>
    </lineage>
</organism>
<gene>
    <name evidence="10" type="primary">LOC103601335</name>
</gene>
<evidence type="ECO:0000259" key="8">
    <source>
        <dbReference type="SMART" id="SM00865"/>
    </source>
</evidence>
<keyword evidence="2" id="KW-0493">Microtubule</keyword>
<dbReference type="Gene3D" id="1.10.287.600">
    <property type="entry name" value="Helix hairpin bin"/>
    <property type="match status" value="1"/>
</dbReference>
<dbReference type="InterPro" id="IPR018316">
    <property type="entry name" value="Tubulin/FtsZ_2-layer-sand-dom"/>
</dbReference>
<proteinExistence type="inferred from homology"/>
<keyword evidence="5" id="KW-0342">GTP-binding</keyword>
<evidence type="ECO:0000256" key="7">
    <source>
        <dbReference type="SAM" id="SignalP"/>
    </source>
</evidence>